<evidence type="ECO:0000259" key="5">
    <source>
        <dbReference type="PROSITE" id="PS52015"/>
    </source>
</evidence>
<name>A0A4Y8ZSS0_9SPHN</name>
<organism evidence="6 7">
    <name type="scientific">Sphingomonas parva</name>
    <dbReference type="NCBI Taxonomy" id="2555898"/>
    <lineage>
        <taxon>Bacteria</taxon>
        <taxon>Pseudomonadati</taxon>
        <taxon>Pseudomonadota</taxon>
        <taxon>Alphaproteobacteria</taxon>
        <taxon>Sphingomonadales</taxon>
        <taxon>Sphingomonadaceae</taxon>
        <taxon>Sphingomonas</taxon>
    </lineage>
</organism>
<reference evidence="6 7" key="1">
    <citation type="submission" date="2019-03" db="EMBL/GenBank/DDBJ databases">
        <title>Genome sequence of Sphingomonas sp. 17J27-24.</title>
        <authorList>
            <person name="Kim M."/>
            <person name="Maeng S."/>
            <person name="Sathiyaraj S."/>
        </authorList>
    </citation>
    <scope>NUCLEOTIDE SEQUENCE [LARGE SCALE GENOMIC DNA]</scope>
    <source>
        <strain evidence="6 7">17J27-24</strain>
    </source>
</reference>
<evidence type="ECO:0000256" key="1">
    <source>
        <dbReference type="ARBA" id="ARBA00004167"/>
    </source>
</evidence>
<dbReference type="PROSITE" id="PS52015">
    <property type="entry name" value="TONB_CTD"/>
    <property type="match status" value="1"/>
</dbReference>
<dbReference type="InterPro" id="IPR006260">
    <property type="entry name" value="TonB/TolA_C"/>
</dbReference>
<dbReference type="SUPFAM" id="SSF74653">
    <property type="entry name" value="TolA/TonB C-terminal domain"/>
    <property type="match status" value="1"/>
</dbReference>
<proteinExistence type="predicted"/>
<accession>A0A4Y8ZSS0</accession>
<dbReference type="OrthoDB" id="7585155at2"/>
<gene>
    <name evidence="6" type="ORF">E2493_08920</name>
</gene>
<evidence type="ECO:0000313" key="7">
    <source>
        <dbReference type="Proteomes" id="UP000298213"/>
    </source>
</evidence>
<comment type="caution">
    <text evidence="6">The sequence shown here is derived from an EMBL/GenBank/DDBJ whole genome shotgun (WGS) entry which is preliminary data.</text>
</comment>
<protein>
    <submittedName>
        <fullName evidence="6">Energy transducer TonB</fullName>
    </submittedName>
</protein>
<keyword evidence="4" id="KW-0472">Membrane</keyword>
<sequence length="110" mass="11710">MVLSVSIALCCAGASPVLVRPLEALFTPRDYPLQALEAKQSGDVAVRLVVGTNGRVTGCTVLRSSGSPTLDSTTCRILFSRARVRPARGDDGAPMTSQHEYVQHWTLPAS</sequence>
<evidence type="ECO:0000256" key="3">
    <source>
        <dbReference type="ARBA" id="ARBA00022989"/>
    </source>
</evidence>
<dbReference type="EMBL" id="SPDV01000014">
    <property type="protein sequence ID" value="TFI58537.1"/>
    <property type="molecule type" value="Genomic_DNA"/>
</dbReference>
<keyword evidence="7" id="KW-1185">Reference proteome</keyword>
<dbReference type="Pfam" id="PF03544">
    <property type="entry name" value="TonB_C"/>
    <property type="match status" value="1"/>
</dbReference>
<dbReference type="InterPro" id="IPR037682">
    <property type="entry name" value="TonB_C"/>
</dbReference>
<comment type="subcellular location">
    <subcellularLocation>
        <location evidence="1">Membrane</location>
        <topology evidence="1">Single-pass membrane protein</topology>
    </subcellularLocation>
</comment>
<dbReference type="RefSeq" id="WP_135085877.1">
    <property type="nucleotide sequence ID" value="NZ_SPDV01000014.1"/>
</dbReference>
<feature type="domain" description="TonB C-terminal" evidence="5">
    <location>
        <begin position="16"/>
        <end position="110"/>
    </location>
</feature>
<dbReference type="AlphaFoldDB" id="A0A4Y8ZSS0"/>
<evidence type="ECO:0000256" key="4">
    <source>
        <dbReference type="ARBA" id="ARBA00023136"/>
    </source>
</evidence>
<dbReference type="Gene3D" id="3.30.1150.10">
    <property type="match status" value="1"/>
</dbReference>
<dbReference type="Proteomes" id="UP000298213">
    <property type="component" value="Unassembled WGS sequence"/>
</dbReference>
<evidence type="ECO:0000256" key="2">
    <source>
        <dbReference type="ARBA" id="ARBA00022692"/>
    </source>
</evidence>
<dbReference type="GO" id="GO:0016020">
    <property type="term" value="C:membrane"/>
    <property type="evidence" value="ECO:0007669"/>
    <property type="project" value="UniProtKB-SubCell"/>
</dbReference>
<keyword evidence="2" id="KW-0812">Transmembrane</keyword>
<dbReference type="NCBIfam" id="TIGR01352">
    <property type="entry name" value="tonB_Cterm"/>
    <property type="match status" value="1"/>
</dbReference>
<dbReference type="GO" id="GO:0055085">
    <property type="term" value="P:transmembrane transport"/>
    <property type="evidence" value="ECO:0007669"/>
    <property type="project" value="InterPro"/>
</dbReference>
<evidence type="ECO:0000313" key="6">
    <source>
        <dbReference type="EMBL" id="TFI58537.1"/>
    </source>
</evidence>
<keyword evidence="3" id="KW-1133">Transmembrane helix</keyword>